<evidence type="ECO:0000256" key="1">
    <source>
        <dbReference type="ARBA" id="ARBA00022679"/>
    </source>
</evidence>
<dbReference type="InterPro" id="IPR003594">
    <property type="entry name" value="HATPase_dom"/>
</dbReference>
<reference evidence="7 8" key="1">
    <citation type="submission" date="2023-05" db="EMBL/GenBank/DDBJ databases">
        <title>Corynebacterium suedekumii sp. nov. and Corynebacterium breve sp. nov. isolated from raw cow's milk.</title>
        <authorList>
            <person name="Baer M.K."/>
            <person name="Mehl L."/>
            <person name="Hellmuth R."/>
            <person name="Marke G."/>
            <person name="Lipski A."/>
        </authorList>
    </citation>
    <scope>NUCLEOTIDE SEQUENCE [LARGE SCALE GENOMIC DNA]</scope>
    <source>
        <strain evidence="7 8">LM112</strain>
    </source>
</reference>
<dbReference type="PIRSF" id="PIRSF037434">
    <property type="entry name" value="STHK_ChrS"/>
    <property type="match status" value="1"/>
</dbReference>
<dbReference type="RefSeq" id="WP_284875508.1">
    <property type="nucleotide sequence ID" value="NZ_CP126970.1"/>
</dbReference>
<evidence type="ECO:0000256" key="2">
    <source>
        <dbReference type="ARBA" id="ARBA00022777"/>
    </source>
</evidence>
<dbReference type="PANTHER" id="PTHR24421:SF62">
    <property type="entry name" value="SENSORY TRANSDUCTION HISTIDINE KINASE"/>
    <property type="match status" value="1"/>
</dbReference>
<keyword evidence="4" id="KW-1133">Transmembrane helix</keyword>
<dbReference type="InterPro" id="IPR036890">
    <property type="entry name" value="HATPase_C_sf"/>
</dbReference>
<dbReference type="InterPro" id="IPR050482">
    <property type="entry name" value="Sensor_HK_TwoCompSys"/>
</dbReference>
<keyword evidence="8" id="KW-1185">Reference proteome</keyword>
<feature type="transmembrane region" description="Helical" evidence="4">
    <location>
        <begin position="73"/>
        <end position="106"/>
    </location>
</feature>
<keyword evidence="1" id="KW-0808">Transferase</keyword>
<evidence type="ECO:0000259" key="5">
    <source>
        <dbReference type="Pfam" id="PF02518"/>
    </source>
</evidence>
<feature type="domain" description="Signal transduction histidine kinase subgroup 3 dimerisation and phosphoacceptor" evidence="6">
    <location>
        <begin position="196"/>
        <end position="263"/>
    </location>
</feature>
<feature type="transmembrane region" description="Helical" evidence="4">
    <location>
        <begin position="113"/>
        <end position="133"/>
    </location>
</feature>
<keyword evidence="4" id="KW-0472">Membrane</keyword>
<evidence type="ECO:0000313" key="7">
    <source>
        <dbReference type="EMBL" id="WIM70928.1"/>
    </source>
</evidence>
<feature type="transmembrane region" description="Helical" evidence="4">
    <location>
        <begin position="139"/>
        <end position="161"/>
    </location>
</feature>
<feature type="transmembrane region" description="Helical" evidence="4">
    <location>
        <begin position="20"/>
        <end position="38"/>
    </location>
</feature>
<proteinExistence type="predicted"/>
<keyword evidence="3" id="KW-0902">Two-component regulatory system</keyword>
<keyword evidence="4" id="KW-0812">Transmembrane</keyword>
<dbReference type="GO" id="GO:0016301">
    <property type="term" value="F:kinase activity"/>
    <property type="evidence" value="ECO:0007669"/>
    <property type="project" value="UniProtKB-KW"/>
</dbReference>
<dbReference type="Pfam" id="PF07730">
    <property type="entry name" value="HisKA_3"/>
    <property type="match status" value="1"/>
</dbReference>
<dbReference type="PANTHER" id="PTHR24421">
    <property type="entry name" value="NITRATE/NITRITE SENSOR PROTEIN NARX-RELATED"/>
    <property type="match status" value="1"/>
</dbReference>
<protein>
    <submittedName>
        <fullName evidence="7">Sensor histidine kinase</fullName>
    </submittedName>
</protein>
<dbReference type="Gene3D" id="3.30.565.10">
    <property type="entry name" value="Histidine kinase-like ATPase, C-terminal domain"/>
    <property type="match status" value="1"/>
</dbReference>
<feature type="domain" description="Histidine kinase/HSP90-like ATPase" evidence="5">
    <location>
        <begin position="311"/>
        <end position="396"/>
    </location>
</feature>
<dbReference type="Pfam" id="PF02518">
    <property type="entry name" value="HATPase_c"/>
    <property type="match status" value="1"/>
</dbReference>
<dbReference type="CDD" id="cd16917">
    <property type="entry name" value="HATPase_UhpB-NarQ-NarX-like"/>
    <property type="match status" value="1"/>
</dbReference>
<dbReference type="InterPro" id="IPR011712">
    <property type="entry name" value="Sig_transdc_His_kin_sub3_dim/P"/>
</dbReference>
<dbReference type="EMBL" id="CP126970">
    <property type="protein sequence ID" value="WIM70928.1"/>
    <property type="molecule type" value="Genomic_DNA"/>
</dbReference>
<evidence type="ECO:0000256" key="3">
    <source>
        <dbReference type="ARBA" id="ARBA00023012"/>
    </source>
</evidence>
<dbReference type="SUPFAM" id="SSF55874">
    <property type="entry name" value="ATPase domain of HSP90 chaperone/DNA topoisomerase II/histidine kinase"/>
    <property type="match status" value="1"/>
</dbReference>
<feature type="transmembrane region" description="Helical" evidence="4">
    <location>
        <begin position="50"/>
        <end position="67"/>
    </location>
</feature>
<keyword evidence="2 7" id="KW-0418">Kinase</keyword>
<gene>
    <name evidence="7" type="ORF">QP029_03660</name>
</gene>
<accession>A0ABY8VQI6</accession>
<sequence length="399" mass="42404">MSTELPPPTPLSRVLATLRVGLHVLFVFLLTVGAARFLTADPDRARTTPVLVLVAALAGVYLAGTVVESRYPVMLGWLAVVTALWFGLVALSLDFVWLLFPLVLLFLHLLPRAAGLVAVVVLWAIAAFVPAALHPADWSAGSVLGPAIGTVLAVAIYYTYLALHREADHHRAVAQALRAAQDQLAASEHQAGQLEERERLSREIHDTVAQGLSSILLVSRAARGSLRRGDTAAVAGQLATIEEQATDNLAEARRFVRDLASPVLAGSLPDSLQRIIDQARARQDALGEPVDLSLQVAGDAERPLAEPVRRTVLRAAQEAVANVLRHARAQTAVVTLTVWDGEVSLDVVDDGRGTSGDRSYGLRGLSDRVAALDGTLDIDSGDGSPGTTLTVRLPLTGHP</sequence>
<name>A0ABY8VQI6_9CORY</name>
<evidence type="ECO:0000256" key="4">
    <source>
        <dbReference type="SAM" id="Phobius"/>
    </source>
</evidence>
<organism evidence="7 8">
    <name type="scientific">Corynebacterium suedekumii</name>
    <dbReference type="NCBI Taxonomy" id="3049801"/>
    <lineage>
        <taxon>Bacteria</taxon>
        <taxon>Bacillati</taxon>
        <taxon>Actinomycetota</taxon>
        <taxon>Actinomycetes</taxon>
        <taxon>Mycobacteriales</taxon>
        <taxon>Corynebacteriaceae</taxon>
        <taxon>Corynebacterium</taxon>
    </lineage>
</organism>
<dbReference type="Gene3D" id="1.20.5.1930">
    <property type="match status" value="1"/>
</dbReference>
<dbReference type="Proteomes" id="UP001238805">
    <property type="component" value="Chromosome"/>
</dbReference>
<evidence type="ECO:0000313" key="8">
    <source>
        <dbReference type="Proteomes" id="UP001238805"/>
    </source>
</evidence>
<evidence type="ECO:0000259" key="6">
    <source>
        <dbReference type="Pfam" id="PF07730"/>
    </source>
</evidence>
<dbReference type="InterPro" id="IPR017205">
    <property type="entry name" value="Sig_transdc_His_kinase_ChrS"/>
</dbReference>